<proteinExistence type="predicted"/>
<dbReference type="RefSeq" id="WP_003377994.1">
    <property type="nucleotide sequence ID" value="NZ_JAAMYB010000015.1"/>
</dbReference>
<accession>A0A9Q3VBT7</accession>
<protein>
    <submittedName>
        <fullName evidence="1">Uncharacterized protein</fullName>
    </submittedName>
</protein>
<dbReference type="Proteomes" id="UP000813637">
    <property type="component" value="Unassembled WGS sequence"/>
</dbReference>
<evidence type="ECO:0000313" key="2">
    <source>
        <dbReference type="Proteomes" id="UP000813637"/>
    </source>
</evidence>
<dbReference type="AlphaFoldDB" id="A0A9Q3VBT7"/>
<dbReference type="EMBL" id="JAAMYB010000015">
    <property type="protein sequence ID" value="MCD3195753.1"/>
    <property type="molecule type" value="Genomic_DNA"/>
</dbReference>
<gene>
    <name evidence="1" type="ORF">G8S53_10740</name>
</gene>
<comment type="caution">
    <text evidence="1">The sequence shown here is derived from an EMBL/GenBank/DDBJ whole genome shotgun (WGS) entry which is preliminary data.</text>
</comment>
<evidence type="ECO:0000313" key="1">
    <source>
        <dbReference type="EMBL" id="MCD3195753.1"/>
    </source>
</evidence>
<name>A0A9Q3VBT7_CLOBO</name>
<reference evidence="1" key="2">
    <citation type="journal article" date="2021" name="Microorganisms">
        <title>Extensive Genome Exploration of Clostridium botulinum Group III Field Strains.</title>
        <authorList>
            <person name="Fillo S."/>
            <person name="Giordani F."/>
            <person name="Tonon E."/>
            <person name="Drigo I."/>
            <person name="Anselmo A."/>
            <person name="Fortunato A."/>
            <person name="Lista F."/>
            <person name="Bano L."/>
        </authorList>
    </citation>
    <scope>NUCLEOTIDE SEQUENCE</scope>
    <source>
        <strain evidence="1">IZSVe-TV_9877_3_12</strain>
    </source>
</reference>
<sequence length="130" mass="15523">MLNFLIKCLINDKVPHTKTNVEEILYDKEVYPQYIATKGNFNYAMRNRLLNREDILQIKSMLNKALFKNRHLKDFRYKKFENDAHEIYTKLKSKYLSRKQLIKIDKFISIIVSTKQRTISSSMISQISQS</sequence>
<reference evidence="1" key="1">
    <citation type="submission" date="2020-02" db="EMBL/GenBank/DDBJ databases">
        <authorList>
            <person name="Fillo S."/>
            <person name="Giordani F."/>
            <person name="Tonon E."/>
            <person name="Drigo I."/>
            <person name="Anselmo A."/>
            <person name="Fortunato A."/>
            <person name="Bano L."/>
            <person name="Lista F."/>
        </authorList>
    </citation>
    <scope>NUCLEOTIDE SEQUENCE</scope>
    <source>
        <strain evidence="1">IZSVe-TV_9877_3_12</strain>
    </source>
</reference>
<organism evidence="1 2">
    <name type="scientific">Clostridium botulinum C</name>
    <dbReference type="NCBI Taxonomy" id="36828"/>
    <lineage>
        <taxon>Bacteria</taxon>
        <taxon>Bacillati</taxon>
        <taxon>Bacillota</taxon>
        <taxon>Clostridia</taxon>
        <taxon>Eubacteriales</taxon>
        <taxon>Clostridiaceae</taxon>
        <taxon>Clostridium</taxon>
    </lineage>
</organism>